<feature type="region of interest" description="Disordered" evidence="1">
    <location>
        <begin position="1"/>
        <end position="39"/>
    </location>
</feature>
<dbReference type="AlphaFoldDB" id="B6TAL2"/>
<feature type="compositionally biased region" description="Basic and acidic residues" evidence="1">
    <location>
        <begin position="1"/>
        <end position="16"/>
    </location>
</feature>
<sequence>MAPKAEKKPAAKKPAEEEPAAEKAPAGKKQRWGLFIATK</sequence>
<dbReference type="EMBL" id="EU962027">
    <property type="protein sequence ID" value="ACG34145.1"/>
    <property type="molecule type" value="mRNA"/>
</dbReference>
<proteinExistence type="evidence at transcript level"/>
<name>B6TAL2_MAIZE</name>
<evidence type="ECO:0000313" key="2">
    <source>
        <dbReference type="EMBL" id="ACG34145.1"/>
    </source>
</evidence>
<accession>B6TAL2</accession>
<evidence type="ECO:0000256" key="1">
    <source>
        <dbReference type="SAM" id="MobiDB-lite"/>
    </source>
</evidence>
<protein>
    <submittedName>
        <fullName evidence="2">Uncharacterized protein</fullName>
    </submittedName>
</protein>
<reference evidence="2" key="1">
    <citation type="journal article" date="2009" name="Plant Mol. Biol.">
        <title>Insights into corn genes derived from large-scale cDNA sequencing.</title>
        <authorList>
            <person name="Alexandrov N.N."/>
            <person name="Brover V.V."/>
            <person name="Freidin S."/>
            <person name="Troukhan M.E."/>
            <person name="Tatarinova T.V."/>
            <person name="Zhang H."/>
            <person name="Swaller T.J."/>
            <person name="Lu Y.P."/>
            <person name="Bouck J."/>
            <person name="Flavell R.B."/>
            <person name="Feldmann K.A."/>
        </authorList>
    </citation>
    <scope>NUCLEOTIDE SEQUENCE</scope>
</reference>
<organism evidence="2">
    <name type="scientific">Zea mays</name>
    <name type="common">Maize</name>
    <dbReference type="NCBI Taxonomy" id="4577"/>
    <lineage>
        <taxon>Eukaryota</taxon>
        <taxon>Viridiplantae</taxon>
        <taxon>Streptophyta</taxon>
        <taxon>Embryophyta</taxon>
        <taxon>Tracheophyta</taxon>
        <taxon>Spermatophyta</taxon>
        <taxon>Magnoliopsida</taxon>
        <taxon>Liliopsida</taxon>
        <taxon>Poales</taxon>
        <taxon>Poaceae</taxon>
        <taxon>PACMAD clade</taxon>
        <taxon>Panicoideae</taxon>
        <taxon>Andropogonodae</taxon>
        <taxon>Andropogoneae</taxon>
        <taxon>Tripsacinae</taxon>
        <taxon>Zea</taxon>
    </lineage>
</organism>